<evidence type="ECO:0000313" key="3">
    <source>
        <dbReference type="Proteomes" id="UP000215059"/>
    </source>
</evidence>
<evidence type="ECO:0000313" key="2">
    <source>
        <dbReference type="EMBL" id="OYD59831.1"/>
    </source>
</evidence>
<proteinExistence type="predicted"/>
<reference evidence="2 3" key="1">
    <citation type="submission" date="2017-07" db="EMBL/GenBank/DDBJ databases">
        <title>Fictibacillus sp. nov. GDSW-R2A3 Genome sequencing and assembly.</title>
        <authorList>
            <person name="Mayilraj S."/>
        </authorList>
    </citation>
    <scope>NUCLEOTIDE SEQUENCE [LARGE SCALE GENOMIC DNA]</scope>
    <source>
        <strain evidence="2 3">GDSW-R2A3</strain>
    </source>
</reference>
<comment type="caution">
    <text evidence="2">The sequence shown here is derived from an EMBL/GenBank/DDBJ whole genome shotgun (WGS) entry which is preliminary data.</text>
</comment>
<protein>
    <submittedName>
        <fullName evidence="2">Uncharacterized protein</fullName>
    </submittedName>
</protein>
<gene>
    <name evidence="2" type="ORF">CGZ90_05115</name>
</gene>
<name>A0A235FES7_9BACL</name>
<organism evidence="2 3">
    <name type="scientific">Fictibacillus aquaticus</name>
    <dbReference type="NCBI Taxonomy" id="2021314"/>
    <lineage>
        <taxon>Bacteria</taxon>
        <taxon>Bacillati</taxon>
        <taxon>Bacillota</taxon>
        <taxon>Bacilli</taxon>
        <taxon>Bacillales</taxon>
        <taxon>Fictibacillaceae</taxon>
        <taxon>Fictibacillus</taxon>
    </lineage>
</organism>
<keyword evidence="1" id="KW-1133">Transmembrane helix</keyword>
<dbReference type="AlphaFoldDB" id="A0A235FES7"/>
<keyword evidence="1" id="KW-0812">Transmembrane</keyword>
<sequence length="105" mass="11636">MVSKVLKLVSGSFELLLGFPILGGMFILATGWTPLWFMFFFHLVTLIICAKEGTRYYGSVLGLAASALGWIPFLGMGLHILSGIVLVADGLMTKDSRSRRVYHRR</sequence>
<feature type="transmembrane region" description="Helical" evidence="1">
    <location>
        <begin position="20"/>
        <end position="48"/>
    </location>
</feature>
<keyword evidence="3" id="KW-1185">Reference proteome</keyword>
<dbReference type="EMBL" id="NOII01000001">
    <property type="protein sequence ID" value="OYD59831.1"/>
    <property type="molecule type" value="Genomic_DNA"/>
</dbReference>
<dbReference type="Proteomes" id="UP000215059">
    <property type="component" value="Unassembled WGS sequence"/>
</dbReference>
<accession>A0A235FES7</accession>
<dbReference type="OrthoDB" id="1925744at2"/>
<feature type="transmembrane region" description="Helical" evidence="1">
    <location>
        <begin position="60"/>
        <end position="88"/>
    </location>
</feature>
<evidence type="ECO:0000256" key="1">
    <source>
        <dbReference type="SAM" id="Phobius"/>
    </source>
</evidence>
<keyword evidence="1" id="KW-0472">Membrane</keyword>